<dbReference type="Proteomes" id="UP000321479">
    <property type="component" value="Chromosome"/>
</dbReference>
<evidence type="ECO:0000259" key="5">
    <source>
        <dbReference type="PROSITE" id="PS50977"/>
    </source>
</evidence>
<reference evidence="6 7" key="1">
    <citation type="journal article" date="2017" name="Curr. Microbiol.">
        <title>Mucilaginibacter ginsenosidivorans sp. nov., Isolated from Soil of Ginseng Field.</title>
        <authorList>
            <person name="Kim M.M."/>
            <person name="Siddiqi M.Z."/>
            <person name="Im W.T."/>
        </authorList>
    </citation>
    <scope>NUCLEOTIDE SEQUENCE [LARGE SCALE GENOMIC DNA]</scope>
    <source>
        <strain evidence="6 7">Gsoil 3017</strain>
    </source>
</reference>
<keyword evidence="2 4" id="KW-0238">DNA-binding</keyword>
<dbReference type="InterPro" id="IPR001647">
    <property type="entry name" value="HTH_TetR"/>
</dbReference>
<dbReference type="PANTHER" id="PTHR47506">
    <property type="entry name" value="TRANSCRIPTIONAL REGULATORY PROTEIN"/>
    <property type="match status" value="1"/>
</dbReference>
<dbReference type="InterPro" id="IPR009057">
    <property type="entry name" value="Homeodomain-like_sf"/>
</dbReference>
<name>A0A5B8UXK3_9SPHI</name>
<dbReference type="Gene3D" id="1.10.10.60">
    <property type="entry name" value="Homeodomain-like"/>
    <property type="match status" value="1"/>
</dbReference>
<feature type="DNA-binding region" description="H-T-H motif" evidence="4">
    <location>
        <begin position="29"/>
        <end position="48"/>
    </location>
</feature>
<sequence>MARPRTFDEDTVIDKALHLFWKKGFSETSSRDLIAATGMSNGSLFNSFGDKTNLYLACLQRYNGTYITALENLLVSELPFKEKIQKVFKSTAKKVSVTGDYEGCFFFNSSVDNGIHDAAISTLIAAIQQRLEQAFCTAADQARDNKQLAIKSDSTQIAQYLMMITNGLRAMVKGNTPVEDIDQVIYSALKFLPF</sequence>
<dbReference type="Pfam" id="PF00440">
    <property type="entry name" value="TetR_N"/>
    <property type="match status" value="1"/>
</dbReference>
<dbReference type="PANTHER" id="PTHR47506:SF1">
    <property type="entry name" value="HTH-TYPE TRANSCRIPTIONAL REGULATOR YJDC"/>
    <property type="match status" value="1"/>
</dbReference>
<dbReference type="InterPro" id="IPR011075">
    <property type="entry name" value="TetR_C"/>
</dbReference>
<dbReference type="Pfam" id="PF16925">
    <property type="entry name" value="TetR_C_13"/>
    <property type="match status" value="1"/>
</dbReference>
<proteinExistence type="predicted"/>
<protein>
    <submittedName>
        <fullName evidence="6">TetR/AcrR family transcriptional regulator</fullName>
    </submittedName>
</protein>
<gene>
    <name evidence="6" type="ORF">FRZ54_14635</name>
</gene>
<dbReference type="AlphaFoldDB" id="A0A5B8UXK3"/>
<feature type="domain" description="HTH tetR-type" evidence="5">
    <location>
        <begin position="6"/>
        <end position="66"/>
    </location>
</feature>
<dbReference type="InterPro" id="IPR036271">
    <property type="entry name" value="Tet_transcr_reg_TetR-rel_C_sf"/>
</dbReference>
<evidence type="ECO:0000256" key="4">
    <source>
        <dbReference type="PROSITE-ProRule" id="PRU00335"/>
    </source>
</evidence>
<evidence type="ECO:0000313" key="7">
    <source>
        <dbReference type="Proteomes" id="UP000321479"/>
    </source>
</evidence>
<keyword evidence="7" id="KW-1185">Reference proteome</keyword>
<dbReference type="KEGG" id="mgin:FRZ54_14635"/>
<dbReference type="SUPFAM" id="SSF46689">
    <property type="entry name" value="Homeodomain-like"/>
    <property type="match status" value="1"/>
</dbReference>
<dbReference type="EMBL" id="CP042436">
    <property type="protein sequence ID" value="QEC63754.1"/>
    <property type="molecule type" value="Genomic_DNA"/>
</dbReference>
<dbReference type="SUPFAM" id="SSF48498">
    <property type="entry name" value="Tetracyclin repressor-like, C-terminal domain"/>
    <property type="match status" value="1"/>
</dbReference>
<accession>A0A5B8UXK3</accession>
<dbReference type="RefSeq" id="WP_147032328.1">
    <property type="nucleotide sequence ID" value="NZ_CP042436.1"/>
</dbReference>
<keyword evidence="1" id="KW-0805">Transcription regulation</keyword>
<evidence type="ECO:0000313" key="6">
    <source>
        <dbReference type="EMBL" id="QEC63754.1"/>
    </source>
</evidence>
<evidence type="ECO:0000256" key="2">
    <source>
        <dbReference type="ARBA" id="ARBA00023125"/>
    </source>
</evidence>
<dbReference type="PROSITE" id="PS50977">
    <property type="entry name" value="HTH_TETR_2"/>
    <property type="match status" value="1"/>
</dbReference>
<keyword evidence="3" id="KW-0804">Transcription</keyword>
<dbReference type="Gene3D" id="1.10.357.10">
    <property type="entry name" value="Tetracycline Repressor, domain 2"/>
    <property type="match status" value="1"/>
</dbReference>
<evidence type="ECO:0000256" key="1">
    <source>
        <dbReference type="ARBA" id="ARBA00023015"/>
    </source>
</evidence>
<organism evidence="6 7">
    <name type="scientific">Mucilaginibacter ginsenosidivorans</name>
    <dbReference type="NCBI Taxonomy" id="398053"/>
    <lineage>
        <taxon>Bacteria</taxon>
        <taxon>Pseudomonadati</taxon>
        <taxon>Bacteroidota</taxon>
        <taxon>Sphingobacteriia</taxon>
        <taxon>Sphingobacteriales</taxon>
        <taxon>Sphingobacteriaceae</taxon>
        <taxon>Mucilaginibacter</taxon>
    </lineage>
</organism>
<dbReference type="OrthoDB" id="9795242at2"/>
<evidence type="ECO:0000256" key="3">
    <source>
        <dbReference type="ARBA" id="ARBA00023163"/>
    </source>
</evidence>
<dbReference type="GO" id="GO:0003677">
    <property type="term" value="F:DNA binding"/>
    <property type="evidence" value="ECO:0007669"/>
    <property type="project" value="UniProtKB-UniRule"/>
</dbReference>